<feature type="compositionally biased region" description="Basic and acidic residues" evidence="1">
    <location>
        <begin position="1054"/>
        <end position="1074"/>
    </location>
</feature>
<accession>A0AAW1UBJ5</accession>
<evidence type="ECO:0000313" key="2">
    <source>
        <dbReference type="EMBL" id="KAK9878046.1"/>
    </source>
</evidence>
<dbReference type="Proteomes" id="UP001431783">
    <property type="component" value="Unassembled WGS sequence"/>
</dbReference>
<feature type="compositionally biased region" description="Basic and acidic residues" evidence="1">
    <location>
        <begin position="938"/>
        <end position="957"/>
    </location>
</feature>
<evidence type="ECO:0000313" key="3">
    <source>
        <dbReference type="Proteomes" id="UP001431783"/>
    </source>
</evidence>
<sequence>MTQSKQDEYLGQGKNTPENIENENILLIEEQDIIKTISETRDFLLAENENYDRMIYVKKHSAPLDSDSKIIRDEIDPKKITLSTVKRDGNEIIPQPKHNEHLSQNKYTSDVIDNEDILPKEEKQFFKTISETKDFLLAENEHYDGMTFIKENLTPVDPDLNTISIKFSPQMSTSKEKQDVKRIVTQSKQDEYLTQDKDTPEKIMNENISPNQEKLIIETISESRDFLSVENEYYDGMTYVKKYSGPFDSDLGTISPDRITFSQSTEKRDENKITPQSKHDKHLSQDESTSDNIENKESFETISKTRDFLLVENELYDGMTHVKEISSSIDSNLKTINDELIPHMTSTQSTTKRGGNGIMIQSKHDEYLTRGNIQNDNISPKEEQHGFKIISKTRDFLLAENQCYDGMTDIKKKSTPLDPNVETISKEFTSHMSTLSQSLETRDENKIIHQSQHDPHLSQEEHTCYIGNENIPPTKEQPIGRTISITRDFLSAENEFYDGTTYTKKIRAPVDVDLRVISEKLSPRMIISSQSSEKRDAKEITSQSEYTEQVTRDKNISDNIEFDNIVASKQQPIGETISKTREFLLAENNFYDGTTNKKKNLTPVHSHLKTISDQCIENRISVQHEFPEKNMDNIDVREQSQGTHDANSDLGMNSLAFKLASKDDDEDSKSSTFHAQNPILSTNEFLHLEKYSYDSEVCQPPNDKKNNLNLSDNTHIGKSEKISDISNESITLKKSLPSKETSEYRKSTDDIEDDISEDRLTQISPQRMIQSTTNFLSTEIMKYHDAKRKIHDLKSIKDSSNDTNTEIIKRDGDIDQSNKIPEKKTKGFLNIFSKKTKPKIEKRDDDKLIRTSDFVDVTATDEFLNTEKFFYHDGNRHITNKDEPKVIEATSSVTSSDISKTQTSSNKDKSSRPRGIFKIFSRKSEEKDLNMSNQARIDLYDENKSTAMKNKHDNRKEDEVPVDIRTFLHVLKANTFYQNCENISQVTDVFLKTERNLYNDTDRSKSSYEASKELREKSYESEESENQSLKKQNSEKPPKKRNYLKIFHRKSEDEKHFSKHVNDVESHKSQKSEEDKFEVDQQSEQRERFNIFGKKFRHKEKKYVRTEIDNNIDDHKDNLNLMQITNDFLHTERDNYEDVLPITRIDYHNSQLNGKSLRQEQKPLAHMKSSELKAENISEQDRTSRFGSQNSESISPKELDSDLNKLNSTRSEVDESPNKLQQKKSGEKKKLRISGEKRKKERVREFSIYFPVGVNLKREMTIPKISKTRSCHLTMCRFAECFWKKRLRCM</sequence>
<evidence type="ECO:0000256" key="1">
    <source>
        <dbReference type="SAM" id="MobiDB-lite"/>
    </source>
</evidence>
<feature type="region of interest" description="Disordered" evidence="1">
    <location>
        <begin position="1002"/>
        <end position="1042"/>
    </location>
</feature>
<keyword evidence="3" id="KW-1185">Reference proteome</keyword>
<feature type="compositionally biased region" description="Polar residues" evidence="1">
    <location>
        <begin position="889"/>
        <end position="905"/>
    </location>
</feature>
<feature type="region of interest" description="Disordered" evidence="1">
    <location>
        <begin position="889"/>
        <end position="914"/>
    </location>
</feature>
<gene>
    <name evidence="2" type="ORF">WA026_020674</name>
</gene>
<organism evidence="2 3">
    <name type="scientific">Henosepilachna vigintioctopunctata</name>
    <dbReference type="NCBI Taxonomy" id="420089"/>
    <lineage>
        <taxon>Eukaryota</taxon>
        <taxon>Metazoa</taxon>
        <taxon>Ecdysozoa</taxon>
        <taxon>Arthropoda</taxon>
        <taxon>Hexapoda</taxon>
        <taxon>Insecta</taxon>
        <taxon>Pterygota</taxon>
        <taxon>Neoptera</taxon>
        <taxon>Endopterygota</taxon>
        <taxon>Coleoptera</taxon>
        <taxon>Polyphaga</taxon>
        <taxon>Cucujiformia</taxon>
        <taxon>Coccinelloidea</taxon>
        <taxon>Coccinellidae</taxon>
        <taxon>Epilachninae</taxon>
        <taxon>Epilachnini</taxon>
        <taxon>Henosepilachna</taxon>
    </lineage>
</organism>
<feature type="region of interest" description="Disordered" evidence="1">
    <location>
        <begin position="528"/>
        <end position="551"/>
    </location>
</feature>
<feature type="region of interest" description="Disordered" evidence="1">
    <location>
        <begin position="253"/>
        <end position="298"/>
    </location>
</feature>
<feature type="compositionally biased region" description="Basic and acidic residues" evidence="1">
    <location>
        <begin position="1002"/>
        <end position="1020"/>
    </location>
</feature>
<feature type="region of interest" description="Disordered" evidence="1">
    <location>
        <begin position="1054"/>
        <end position="1084"/>
    </location>
</feature>
<proteinExistence type="predicted"/>
<feature type="region of interest" description="Disordered" evidence="1">
    <location>
        <begin position="1163"/>
        <end position="1237"/>
    </location>
</feature>
<dbReference type="EMBL" id="JARQZJ010000045">
    <property type="protein sequence ID" value="KAK9878046.1"/>
    <property type="molecule type" value="Genomic_DNA"/>
</dbReference>
<feature type="compositionally biased region" description="Polar residues" evidence="1">
    <location>
        <begin position="540"/>
        <end position="549"/>
    </location>
</feature>
<reference evidence="2 3" key="1">
    <citation type="submission" date="2023-03" db="EMBL/GenBank/DDBJ databases">
        <title>Genome insight into feeding habits of ladybird beetles.</title>
        <authorList>
            <person name="Li H.-S."/>
            <person name="Huang Y.-H."/>
            <person name="Pang H."/>
        </authorList>
    </citation>
    <scope>NUCLEOTIDE SEQUENCE [LARGE SCALE GENOMIC DNA]</scope>
    <source>
        <strain evidence="2">SYSU_2023b</strain>
        <tissue evidence="2">Whole body</tissue>
    </source>
</reference>
<comment type="caution">
    <text evidence="2">The sequence shown here is derived from an EMBL/GenBank/DDBJ whole genome shotgun (WGS) entry which is preliminary data.</text>
</comment>
<feature type="region of interest" description="Disordered" evidence="1">
    <location>
        <begin position="927"/>
        <end position="957"/>
    </location>
</feature>
<feature type="compositionally biased region" description="Basic and acidic residues" evidence="1">
    <location>
        <begin position="1163"/>
        <end position="1184"/>
    </location>
</feature>
<feature type="compositionally biased region" description="Polar residues" evidence="1">
    <location>
        <begin position="1185"/>
        <end position="1194"/>
    </location>
</feature>
<name>A0AAW1UBJ5_9CUCU</name>
<protein>
    <submittedName>
        <fullName evidence="2">Uncharacterized protein</fullName>
    </submittedName>
</protein>